<gene>
    <name evidence="1" type="ORF">NW755_004197</name>
</gene>
<reference evidence="1" key="1">
    <citation type="submission" date="2022-09" db="EMBL/GenBank/DDBJ databases">
        <title>Fusarium specimens isolated from Avocado Roots.</title>
        <authorList>
            <person name="Stajich J."/>
            <person name="Roper C."/>
            <person name="Heimlech-Rivalta G."/>
        </authorList>
    </citation>
    <scope>NUCLEOTIDE SEQUENCE</scope>
    <source>
        <strain evidence="1">A02</strain>
    </source>
</reference>
<comment type="caution">
    <text evidence="1">The sequence shown here is derived from an EMBL/GenBank/DDBJ whole genome shotgun (WGS) entry which is preliminary data.</text>
</comment>
<proteinExistence type="predicted"/>
<dbReference type="OrthoDB" id="4980804at2759"/>
<sequence length="51" mass="6216">MVDLKAKLIQEYDRHEAKRVREYNTCCIVNLTRRRVAQFSKGSRPFPHYYQ</sequence>
<dbReference type="Proteomes" id="UP001152087">
    <property type="component" value="Unassembled WGS sequence"/>
</dbReference>
<evidence type="ECO:0000313" key="1">
    <source>
        <dbReference type="EMBL" id="KAJ4192061.1"/>
    </source>
</evidence>
<accession>A0A9W8R9M0</accession>
<dbReference type="AlphaFoldDB" id="A0A9W8R9M0"/>
<dbReference type="EMBL" id="JAOQAV010000008">
    <property type="protein sequence ID" value="KAJ4192061.1"/>
    <property type="molecule type" value="Genomic_DNA"/>
</dbReference>
<evidence type="ECO:0000313" key="2">
    <source>
        <dbReference type="Proteomes" id="UP001152087"/>
    </source>
</evidence>
<organism evidence="1 2">
    <name type="scientific">Fusarium falciforme</name>
    <dbReference type="NCBI Taxonomy" id="195108"/>
    <lineage>
        <taxon>Eukaryota</taxon>
        <taxon>Fungi</taxon>
        <taxon>Dikarya</taxon>
        <taxon>Ascomycota</taxon>
        <taxon>Pezizomycotina</taxon>
        <taxon>Sordariomycetes</taxon>
        <taxon>Hypocreomycetidae</taxon>
        <taxon>Hypocreales</taxon>
        <taxon>Nectriaceae</taxon>
        <taxon>Fusarium</taxon>
        <taxon>Fusarium solani species complex</taxon>
    </lineage>
</organism>
<name>A0A9W8R9M0_9HYPO</name>
<protein>
    <submittedName>
        <fullName evidence="1">Uncharacterized protein</fullName>
    </submittedName>
</protein>
<keyword evidence="2" id="KW-1185">Reference proteome</keyword>